<dbReference type="SUPFAM" id="SSF55961">
    <property type="entry name" value="Bet v1-like"/>
    <property type="match status" value="1"/>
</dbReference>
<dbReference type="OrthoDB" id="4823586at2"/>
<sequence length="146" mass="16548">MTLFRLERLAPRLSVDQAWQRLTDWPLHADVVPLTRITVLTEPPSHEGTAFVGRTGVGPLGFDDPMEVTAWEPPPEHTPARCRLEKHGRLLRGWVEFRVHPHPPGGARVVWEEDLRVRAVPRLMDPAVRAGARRAYGYAVDRLLTV</sequence>
<name>A0A1G7XQG3_9ACTN</name>
<proteinExistence type="predicted"/>
<reference evidence="2" key="2">
    <citation type="submission" date="2022-10" db="EMBL/GenBank/DDBJ databases">
        <title>The complete genomes of actinobacterial strains from the NBC collection.</title>
        <authorList>
            <person name="Joergensen T.S."/>
            <person name="Alvarez Arevalo M."/>
            <person name="Sterndorff E.B."/>
            <person name="Faurdal D."/>
            <person name="Vuksanovic O."/>
            <person name="Mourched A.-S."/>
            <person name="Charusanti P."/>
            <person name="Shaw S."/>
            <person name="Blin K."/>
            <person name="Weber T."/>
        </authorList>
    </citation>
    <scope>NUCLEOTIDE SEQUENCE</scope>
    <source>
        <strain evidence="2">NBC_00489</strain>
    </source>
</reference>
<protein>
    <submittedName>
        <fullName evidence="2">SRPBCC family protein</fullName>
    </submittedName>
</protein>
<evidence type="ECO:0000313" key="2">
    <source>
        <dbReference type="EMBL" id="WUR36781.1"/>
    </source>
</evidence>
<dbReference type="Proteomes" id="UP000198614">
    <property type="component" value="Unassembled WGS sequence"/>
</dbReference>
<keyword evidence="4" id="KW-1185">Reference proteome</keyword>
<dbReference type="Gene3D" id="3.30.530.20">
    <property type="match status" value="1"/>
</dbReference>
<dbReference type="AlphaFoldDB" id="A0A1G7XQG3"/>
<organism evidence="1 3">
    <name type="scientific">Streptomyces griseoaurantiacus</name>
    <dbReference type="NCBI Taxonomy" id="68213"/>
    <lineage>
        <taxon>Bacteria</taxon>
        <taxon>Bacillati</taxon>
        <taxon>Actinomycetota</taxon>
        <taxon>Actinomycetes</taxon>
        <taxon>Kitasatosporales</taxon>
        <taxon>Streptomycetaceae</taxon>
        <taxon>Streptomyces</taxon>
        <taxon>Streptomyces aurantiacus group</taxon>
    </lineage>
</organism>
<dbReference type="EMBL" id="FNAX01000033">
    <property type="protein sequence ID" value="SDG85900.1"/>
    <property type="molecule type" value="Genomic_DNA"/>
</dbReference>
<evidence type="ECO:0000313" key="4">
    <source>
        <dbReference type="Proteomes" id="UP001432161"/>
    </source>
</evidence>
<dbReference type="Proteomes" id="UP001432161">
    <property type="component" value="Chromosome"/>
</dbReference>
<gene>
    <name evidence="2" type="ORF">OHN36_06065</name>
    <name evidence="1" type="ORF">SAMN05216260_13317</name>
</gene>
<dbReference type="Pfam" id="PF10604">
    <property type="entry name" value="Polyketide_cyc2"/>
    <property type="match status" value="1"/>
</dbReference>
<dbReference type="InterPro" id="IPR019587">
    <property type="entry name" value="Polyketide_cyclase/dehydratase"/>
</dbReference>
<dbReference type="CDD" id="cd07812">
    <property type="entry name" value="SRPBCC"/>
    <property type="match status" value="1"/>
</dbReference>
<reference evidence="1 3" key="1">
    <citation type="submission" date="2016-10" db="EMBL/GenBank/DDBJ databases">
        <authorList>
            <person name="de Groot N.N."/>
        </authorList>
    </citation>
    <scope>NUCLEOTIDE SEQUENCE [LARGE SCALE GENOMIC DNA]</scope>
    <source>
        <strain evidence="1 3">CGMCC 4.1859</strain>
    </source>
</reference>
<dbReference type="EMBL" id="CP108330">
    <property type="protein sequence ID" value="WUR36781.1"/>
    <property type="molecule type" value="Genomic_DNA"/>
</dbReference>
<evidence type="ECO:0000313" key="1">
    <source>
        <dbReference type="EMBL" id="SDG85900.1"/>
    </source>
</evidence>
<accession>A0A1G7XQG3</accession>
<dbReference type="InterPro" id="IPR023393">
    <property type="entry name" value="START-like_dom_sf"/>
</dbReference>
<evidence type="ECO:0000313" key="3">
    <source>
        <dbReference type="Proteomes" id="UP000198614"/>
    </source>
</evidence>